<keyword evidence="1" id="KW-0812">Transmembrane</keyword>
<reference evidence="2" key="1">
    <citation type="submission" date="2013-01" db="EMBL/GenBank/DDBJ databases">
        <title>Genome draft of Hydrogenophaga taeniospiralis 2K1.</title>
        <authorList>
            <person name="Gomila M."/>
            <person name="Lalucat J."/>
        </authorList>
    </citation>
    <scope>NUCLEOTIDE SEQUENCE</scope>
    <source>
        <strain evidence="2">CCUG 15921</strain>
    </source>
</reference>
<evidence type="ECO:0000256" key="1">
    <source>
        <dbReference type="SAM" id="Phobius"/>
    </source>
</evidence>
<dbReference type="AlphaFoldDB" id="A0A9X4NQH5"/>
<keyword evidence="3" id="KW-1185">Reference proteome</keyword>
<evidence type="ECO:0000313" key="2">
    <source>
        <dbReference type="EMBL" id="MDG5975848.1"/>
    </source>
</evidence>
<evidence type="ECO:0000313" key="3">
    <source>
        <dbReference type="Proteomes" id="UP001152876"/>
    </source>
</evidence>
<dbReference type="RefSeq" id="WP_068176415.1">
    <property type="nucleotide sequence ID" value="NZ_AOGK01000009.1"/>
</dbReference>
<sequence>MRWIAVIVLVLTHVALVAAGDALPAALAPVIAGTLYLPLWPLYALGMPVFSPAESGGWASPNLLGWLSFLAIWSLLWWLVVALVLRARP</sequence>
<dbReference type="EMBL" id="AOGK01000009">
    <property type="protein sequence ID" value="MDG5975848.1"/>
    <property type="molecule type" value="Genomic_DNA"/>
</dbReference>
<keyword evidence="1" id="KW-0472">Membrane</keyword>
<protein>
    <submittedName>
        <fullName evidence="2">Uncharacterized protein</fullName>
    </submittedName>
</protein>
<keyword evidence="1" id="KW-1133">Transmembrane helix</keyword>
<organism evidence="2 3">
    <name type="scientific">Hydrogenophaga taeniospiralis CCUG 15921</name>
    <dbReference type="NCBI Taxonomy" id="1281780"/>
    <lineage>
        <taxon>Bacteria</taxon>
        <taxon>Pseudomonadati</taxon>
        <taxon>Pseudomonadota</taxon>
        <taxon>Betaproteobacteria</taxon>
        <taxon>Burkholderiales</taxon>
        <taxon>Comamonadaceae</taxon>
        <taxon>Hydrogenophaga</taxon>
    </lineage>
</organism>
<gene>
    <name evidence="2" type="ORF">H010_11329</name>
</gene>
<comment type="caution">
    <text evidence="2">The sequence shown here is derived from an EMBL/GenBank/DDBJ whole genome shotgun (WGS) entry which is preliminary data.</text>
</comment>
<dbReference type="OrthoDB" id="8779468at2"/>
<dbReference type="Proteomes" id="UP001152876">
    <property type="component" value="Unassembled WGS sequence"/>
</dbReference>
<feature type="transmembrane region" description="Helical" evidence="1">
    <location>
        <begin position="63"/>
        <end position="85"/>
    </location>
</feature>
<proteinExistence type="predicted"/>
<accession>A0A9X4NQH5</accession>
<name>A0A9X4NQH5_9BURK</name>